<proteinExistence type="predicted"/>
<dbReference type="InterPro" id="IPR008620">
    <property type="entry name" value="FixH"/>
</dbReference>
<protein>
    <submittedName>
        <fullName evidence="2">Nitrogen fixation protein FixH</fullName>
    </submittedName>
</protein>
<reference evidence="3" key="1">
    <citation type="submission" date="2016-09" db="EMBL/GenBank/DDBJ databases">
        <authorList>
            <person name="Wan X."/>
            <person name="Hou S."/>
        </authorList>
    </citation>
    <scope>NUCLEOTIDE SEQUENCE [LARGE SCALE GENOMIC DNA]</scope>
    <source>
        <strain evidence="3">KH87</strain>
    </source>
</reference>
<comment type="caution">
    <text evidence="2">The sequence shown here is derived from an EMBL/GenBank/DDBJ whole genome shotgun (WGS) entry which is preliminary data.</text>
</comment>
<keyword evidence="1" id="KW-0812">Transmembrane</keyword>
<sequence length="161" mass="18476">MQQDIKPWYKQLWPWLLIAVPVFTALKAAHTVMLMQGNIPDMVVDDYYKEGQAINQRLALYREAELRNLDAKVLIAGNQIIIRFAQNDTLGEHMLLDFYHPTIANKDFNLTAERSGKLLYIATLPHSLQGNWRIAVTDNSKAWKLRANLVLPASQEIQLGY</sequence>
<dbReference type="EMBL" id="MKEK01000001">
    <property type="protein sequence ID" value="OEY71033.1"/>
    <property type="molecule type" value="Genomic_DNA"/>
</dbReference>
<organism evidence="2 3">
    <name type="scientific">Rheinheimera salexigens</name>
    <dbReference type="NCBI Taxonomy" id="1628148"/>
    <lineage>
        <taxon>Bacteria</taxon>
        <taxon>Pseudomonadati</taxon>
        <taxon>Pseudomonadota</taxon>
        <taxon>Gammaproteobacteria</taxon>
        <taxon>Chromatiales</taxon>
        <taxon>Chromatiaceae</taxon>
        <taxon>Rheinheimera</taxon>
    </lineage>
</organism>
<dbReference type="OrthoDB" id="5295180at2"/>
<evidence type="ECO:0000313" key="2">
    <source>
        <dbReference type="EMBL" id="OEY71033.1"/>
    </source>
</evidence>
<dbReference type="AlphaFoldDB" id="A0A1E7QAG2"/>
<accession>A0A1E7QAG2</accession>
<keyword evidence="1" id="KW-0472">Membrane</keyword>
<feature type="transmembrane region" description="Helical" evidence="1">
    <location>
        <begin position="12"/>
        <end position="29"/>
    </location>
</feature>
<keyword evidence="1" id="KW-1133">Transmembrane helix</keyword>
<dbReference type="Proteomes" id="UP000242258">
    <property type="component" value="Unassembled WGS sequence"/>
</dbReference>
<evidence type="ECO:0000256" key="1">
    <source>
        <dbReference type="SAM" id="Phobius"/>
    </source>
</evidence>
<name>A0A1E7QAG2_9GAMM</name>
<keyword evidence="3" id="KW-1185">Reference proteome</keyword>
<dbReference type="Pfam" id="PF05751">
    <property type="entry name" value="FixH"/>
    <property type="match status" value="1"/>
</dbReference>
<evidence type="ECO:0000313" key="3">
    <source>
        <dbReference type="Proteomes" id="UP000242258"/>
    </source>
</evidence>
<dbReference type="STRING" id="1628148.BI198_09425"/>
<gene>
    <name evidence="2" type="ORF">BI198_09425</name>
</gene>